<organism evidence="2 3">
    <name type="scientific">Durusdinium trenchii</name>
    <dbReference type="NCBI Taxonomy" id="1381693"/>
    <lineage>
        <taxon>Eukaryota</taxon>
        <taxon>Sar</taxon>
        <taxon>Alveolata</taxon>
        <taxon>Dinophyceae</taxon>
        <taxon>Suessiales</taxon>
        <taxon>Symbiodiniaceae</taxon>
        <taxon>Durusdinium</taxon>
    </lineage>
</organism>
<gene>
    <name evidence="2" type="ORF">SCF082_LOCUS45676</name>
</gene>
<proteinExistence type="predicted"/>
<dbReference type="Proteomes" id="UP001642464">
    <property type="component" value="Unassembled WGS sequence"/>
</dbReference>
<feature type="compositionally biased region" description="Basic and acidic residues" evidence="1">
    <location>
        <begin position="138"/>
        <end position="149"/>
    </location>
</feature>
<protein>
    <submittedName>
        <fullName evidence="2">Uncharacterized protein</fullName>
    </submittedName>
</protein>
<name>A0ABP0R9X2_9DINO</name>
<evidence type="ECO:0000313" key="2">
    <source>
        <dbReference type="EMBL" id="CAK9097380.1"/>
    </source>
</evidence>
<evidence type="ECO:0000313" key="3">
    <source>
        <dbReference type="Proteomes" id="UP001642464"/>
    </source>
</evidence>
<comment type="caution">
    <text evidence="2">The sequence shown here is derived from an EMBL/GenBank/DDBJ whole genome shotgun (WGS) entry which is preliminary data.</text>
</comment>
<reference evidence="2 3" key="1">
    <citation type="submission" date="2024-02" db="EMBL/GenBank/DDBJ databases">
        <authorList>
            <person name="Chen Y."/>
            <person name="Shah S."/>
            <person name="Dougan E. K."/>
            <person name="Thang M."/>
            <person name="Chan C."/>
        </authorList>
    </citation>
    <scope>NUCLEOTIDE SEQUENCE [LARGE SCALE GENOMIC DNA]</scope>
</reference>
<keyword evidence="3" id="KW-1185">Reference proteome</keyword>
<feature type="region of interest" description="Disordered" evidence="1">
    <location>
        <begin position="136"/>
        <end position="159"/>
    </location>
</feature>
<sequence>MRFFDIYPLAKAAYRRANGGTYAPSVHEEVETKFNLQEGPGICGNIIEPKRIEEDESLGMPKLVVRNTFLDLEDSEMDRKEDSDRGAQRIRVIFNMDKQMRHCGIWFHTLLVSLSFGYWPCSLYDDSIWCIKFSNSPGKEEDTQDPADRPKRRTRSAKRFPVELSVAEFA</sequence>
<accession>A0ABP0R9X2</accession>
<dbReference type="EMBL" id="CAXAMM010041117">
    <property type="protein sequence ID" value="CAK9097380.1"/>
    <property type="molecule type" value="Genomic_DNA"/>
</dbReference>
<evidence type="ECO:0000256" key="1">
    <source>
        <dbReference type="SAM" id="MobiDB-lite"/>
    </source>
</evidence>